<name>A0A6J2UKQ8_DROLE</name>
<dbReference type="GO" id="GO:0030042">
    <property type="term" value="P:actin filament depolymerization"/>
    <property type="evidence" value="ECO:0007669"/>
    <property type="project" value="InterPro"/>
</dbReference>
<feature type="domain" description="ADF-H" evidence="3">
    <location>
        <begin position="8"/>
        <end position="149"/>
    </location>
</feature>
<dbReference type="Pfam" id="PF00241">
    <property type="entry name" value="Cofilin_ADF"/>
    <property type="match status" value="1"/>
</dbReference>
<evidence type="ECO:0000313" key="4">
    <source>
        <dbReference type="Proteomes" id="UP000504634"/>
    </source>
</evidence>
<gene>
    <name evidence="5" type="primary">LOC115634295</name>
</gene>
<dbReference type="SUPFAM" id="SSF55753">
    <property type="entry name" value="Actin depolymerizing proteins"/>
    <property type="match status" value="1"/>
</dbReference>
<dbReference type="Proteomes" id="UP000504634">
    <property type="component" value="Unplaced"/>
</dbReference>
<proteinExistence type="inferred from homology"/>
<sequence>MYNSQGLRMNVNCSENTFSFYEAIRKNKKYRYITFCIDANGTIDIETIGPRDTDYQQFMEDLMRGGPGECRYGLFDLEYMHHCSITDTDCKREKLIMLCWCPNGAKAKLKVQYQSYLRSFVECLTGLQYYRTVSELSEMTRDAVEQYLRATDK</sequence>
<protein>
    <submittedName>
        <fullName evidence="5">Cofilin/actin-depolymerizing factor homolog</fullName>
    </submittedName>
</protein>
<evidence type="ECO:0000256" key="1">
    <source>
        <dbReference type="ARBA" id="ARBA00006844"/>
    </source>
</evidence>
<dbReference type="InterPro" id="IPR002108">
    <property type="entry name" value="ADF-H"/>
</dbReference>
<dbReference type="CDD" id="cd11286">
    <property type="entry name" value="ADF_cofilin_like"/>
    <property type="match status" value="1"/>
</dbReference>
<evidence type="ECO:0000313" key="5">
    <source>
        <dbReference type="RefSeq" id="XP_030387807.1"/>
    </source>
</evidence>
<keyword evidence="2" id="KW-0009">Actin-binding</keyword>
<evidence type="ECO:0000256" key="2">
    <source>
        <dbReference type="ARBA" id="ARBA00023203"/>
    </source>
</evidence>
<dbReference type="GO" id="GO:0003779">
    <property type="term" value="F:actin binding"/>
    <property type="evidence" value="ECO:0007669"/>
    <property type="project" value="UniProtKB-KW"/>
</dbReference>
<dbReference type="GeneID" id="115634295"/>
<dbReference type="PROSITE" id="PS51263">
    <property type="entry name" value="ADF_H"/>
    <property type="match status" value="1"/>
</dbReference>
<dbReference type="InterPro" id="IPR029006">
    <property type="entry name" value="ADF-H/Gelsolin-like_dom_sf"/>
</dbReference>
<organism evidence="4 5">
    <name type="scientific">Drosophila lebanonensis</name>
    <name type="common">Fruit fly</name>
    <name type="synonym">Scaptodrosophila lebanonensis</name>
    <dbReference type="NCBI Taxonomy" id="7225"/>
    <lineage>
        <taxon>Eukaryota</taxon>
        <taxon>Metazoa</taxon>
        <taxon>Ecdysozoa</taxon>
        <taxon>Arthropoda</taxon>
        <taxon>Hexapoda</taxon>
        <taxon>Insecta</taxon>
        <taxon>Pterygota</taxon>
        <taxon>Neoptera</taxon>
        <taxon>Endopterygota</taxon>
        <taxon>Diptera</taxon>
        <taxon>Brachycera</taxon>
        <taxon>Muscomorpha</taxon>
        <taxon>Ephydroidea</taxon>
        <taxon>Drosophilidae</taxon>
        <taxon>Scaptodrosophila</taxon>
    </lineage>
</organism>
<dbReference type="AlphaFoldDB" id="A0A6J2UKQ8"/>
<dbReference type="OrthoDB" id="10249245at2759"/>
<dbReference type="GO" id="GO:0015629">
    <property type="term" value="C:actin cytoskeleton"/>
    <property type="evidence" value="ECO:0007669"/>
    <property type="project" value="InterPro"/>
</dbReference>
<dbReference type="Gene3D" id="3.40.20.10">
    <property type="entry name" value="Severin"/>
    <property type="match status" value="1"/>
</dbReference>
<dbReference type="InterPro" id="IPR017904">
    <property type="entry name" value="ADF/Cofilin"/>
</dbReference>
<reference evidence="5" key="1">
    <citation type="submission" date="2025-08" db="UniProtKB">
        <authorList>
            <consortium name="RefSeq"/>
        </authorList>
    </citation>
    <scope>IDENTIFICATION</scope>
    <source>
        <strain evidence="5">11010-0011.00</strain>
        <tissue evidence="5">Whole body</tissue>
    </source>
</reference>
<dbReference type="SMART" id="SM00102">
    <property type="entry name" value="ADF"/>
    <property type="match status" value="1"/>
</dbReference>
<keyword evidence="4" id="KW-1185">Reference proteome</keyword>
<accession>A0A6J2UKQ8</accession>
<dbReference type="RefSeq" id="XP_030387807.1">
    <property type="nucleotide sequence ID" value="XM_030531947.1"/>
</dbReference>
<evidence type="ECO:0000259" key="3">
    <source>
        <dbReference type="PROSITE" id="PS51263"/>
    </source>
</evidence>
<dbReference type="PANTHER" id="PTHR11913">
    <property type="entry name" value="COFILIN-RELATED"/>
    <property type="match status" value="1"/>
</dbReference>
<comment type="similarity">
    <text evidence="1">Belongs to the actin-binding proteins ADF family.</text>
</comment>